<evidence type="ECO:0000313" key="11">
    <source>
        <dbReference type="EMBL" id="EFR31817.1"/>
    </source>
</evidence>
<evidence type="ECO:0000256" key="2">
    <source>
        <dbReference type="ARBA" id="ARBA00001947"/>
    </source>
</evidence>
<comment type="cofactor">
    <cofactor evidence="3">
        <name>Fe(2+)</name>
        <dbReference type="ChEBI" id="CHEBI:29033"/>
    </cofactor>
</comment>
<dbReference type="EMBL" id="AENN01000006">
    <property type="protein sequence ID" value="EFR31817.1"/>
    <property type="molecule type" value="Genomic_DNA"/>
</dbReference>
<keyword evidence="7" id="KW-0408">Iron</keyword>
<evidence type="ECO:0000256" key="7">
    <source>
        <dbReference type="ARBA" id="ARBA00023004"/>
    </source>
</evidence>
<keyword evidence="5" id="KW-0479">Metal-binding</keyword>
<keyword evidence="12" id="KW-1185">Reference proteome</keyword>
<proteinExistence type="predicted"/>
<comment type="subunit">
    <text evidence="4">Homodimer.</text>
</comment>
<evidence type="ECO:0000256" key="4">
    <source>
        <dbReference type="ARBA" id="ARBA00011738"/>
    </source>
</evidence>
<dbReference type="Pfam" id="PF00834">
    <property type="entry name" value="Ribul_P_3_epim"/>
    <property type="match status" value="1"/>
</dbReference>
<dbReference type="NCBIfam" id="NF004076">
    <property type="entry name" value="PRK05581.1-4"/>
    <property type="match status" value="1"/>
</dbReference>
<evidence type="ECO:0000256" key="10">
    <source>
        <dbReference type="ARBA" id="ARBA00023277"/>
    </source>
</evidence>
<dbReference type="GO" id="GO:0016857">
    <property type="term" value="F:racemase and epimerase activity, acting on carbohydrates and derivatives"/>
    <property type="evidence" value="ECO:0007669"/>
    <property type="project" value="InterPro"/>
</dbReference>
<sequence length="220" mass="24908">MKKLVASIMTADQMNIGKEVQDCLEAGIDWLHCDVMDGVFVDNLAMGPYQIESLLKVEELTLDIHLATVTPERYIKLFGPLKPHYITFHIETVANPQACIDLIRSYGCKVGLAISPQTSFKAVIPYMDQIDLLLVMTVNPGFAGQQFNMDVLDKLKLITEYIDTHELKHILIEVDGNIYEKTIELMKDFKVDLYVLGTSALFKDDGKSYLEKADTLRELF</sequence>
<evidence type="ECO:0000256" key="3">
    <source>
        <dbReference type="ARBA" id="ARBA00001954"/>
    </source>
</evidence>
<dbReference type="SUPFAM" id="SSF51366">
    <property type="entry name" value="Ribulose-phoshate binding barrel"/>
    <property type="match status" value="1"/>
</dbReference>
<comment type="cofactor">
    <cofactor evidence="2">
        <name>Zn(2+)</name>
        <dbReference type="ChEBI" id="CHEBI:29105"/>
    </cofactor>
</comment>
<evidence type="ECO:0000313" key="12">
    <source>
        <dbReference type="Proteomes" id="UP000005990"/>
    </source>
</evidence>
<dbReference type="CDD" id="cd00429">
    <property type="entry name" value="RPE"/>
    <property type="match status" value="1"/>
</dbReference>
<dbReference type="RefSeq" id="WP_006417949.1">
    <property type="nucleotide sequence ID" value="NZ_AENN01000006.1"/>
</dbReference>
<protein>
    <submittedName>
        <fullName evidence="11">Putative ribulose-phosphate 3-epimerase</fullName>
    </submittedName>
</protein>
<dbReference type="GO" id="GO:0005975">
    <property type="term" value="P:carbohydrate metabolic process"/>
    <property type="evidence" value="ECO:0007669"/>
    <property type="project" value="InterPro"/>
</dbReference>
<organism evidence="11 12">
    <name type="scientific">Eremococcus coleocola ACS-139-V-Col8</name>
    <dbReference type="NCBI Taxonomy" id="908337"/>
    <lineage>
        <taxon>Bacteria</taxon>
        <taxon>Bacillati</taxon>
        <taxon>Bacillota</taxon>
        <taxon>Bacilli</taxon>
        <taxon>Lactobacillales</taxon>
        <taxon>Aerococcaceae</taxon>
        <taxon>Eremococcus</taxon>
    </lineage>
</organism>
<dbReference type="FunFam" id="3.20.20.70:FF:000191">
    <property type="entry name" value="ribulose-phosphate 3-epimerase isoform X2"/>
    <property type="match status" value="1"/>
</dbReference>
<dbReference type="GO" id="GO:0046496">
    <property type="term" value="P:nicotinamide nucleotide metabolic process"/>
    <property type="evidence" value="ECO:0007669"/>
    <property type="project" value="UniProtKB-ARBA"/>
</dbReference>
<keyword evidence="8" id="KW-0464">Manganese</keyword>
<reference evidence="11 12" key="1">
    <citation type="submission" date="2010-10" db="EMBL/GenBank/DDBJ databases">
        <authorList>
            <person name="Durkin A.S."/>
            <person name="Madupu R."/>
            <person name="Torralba M."/>
            <person name="Gillis M."/>
            <person name="Methe B."/>
            <person name="Sutton G."/>
            <person name="Nelson K.E."/>
        </authorList>
    </citation>
    <scope>NUCLEOTIDE SEQUENCE [LARGE SCALE GENOMIC DNA]</scope>
    <source>
        <strain evidence="11 12">ACS-139-V-Col8</strain>
    </source>
</reference>
<name>E4KN67_9LACT</name>
<evidence type="ECO:0000256" key="9">
    <source>
        <dbReference type="ARBA" id="ARBA00023235"/>
    </source>
</evidence>
<accession>E4KN67</accession>
<evidence type="ECO:0000256" key="8">
    <source>
        <dbReference type="ARBA" id="ARBA00023211"/>
    </source>
</evidence>
<keyword evidence="10" id="KW-0119">Carbohydrate metabolism</keyword>
<dbReference type="Proteomes" id="UP000005990">
    <property type="component" value="Unassembled WGS sequence"/>
</dbReference>
<evidence type="ECO:0000256" key="6">
    <source>
        <dbReference type="ARBA" id="ARBA00022833"/>
    </source>
</evidence>
<dbReference type="OrthoDB" id="1645589at2"/>
<keyword evidence="9" id="KW-0413">Isomerase</keyword>
<dbReference type="eggNOG" id="COG0036">
    <property type="taxonomic scope" value="Bacteria"/>
</dbReference>
<comment type="cofactor">
    <cofactor evidence="1">
        <name>Mn(2+)</name>
        <dbReference type="ChEBI" id="CHEBI:29035"/>
    </cofactor>
</comment>
<dbReference type="Gene3D" id="3.20.20.70">
    <property type="entry name" value="Aldolase class I"/>
    <property type="match status" value="1"/>
</dbReference>
<dbReference type="PROSITE" id="PS01086">
    <property type="entry name" value="RIBUL_P_3_EPIMER_2"/>
    <property type="match status" value="1"/>
</dbReference>
<comment type="caution">
    <text evidence="11">The sequence shown here is derived from an EMBL/GenBank/DDBJ whole genome shotgun (WGS) entry which is preliminary data.</text>
</comment>
<dbReference type="GO" id="GO:1901135">
    <property type="term" value="P:carbohydrate derivative metabolic process"/>
    <property type="evidence" value="ECO:0007669"/>
    <property type="project" value="UniProtKB-ARBA"/>
</dbReference>
<dbReference type="PANTHER" id="PTHR11749">
    <property type="entry name" value="RIBULOSE-5-PHOSPHATE-3-EPIMERASE"/>
    <property type="match status" value="1"/>
</dbReference>
<dbReference type="InterPro" id="IPR000056">
    <property type="entry name" value="Ribul_P_3_epim-like"/>
</dbReference>
<dbReference type="AlphaFoldDB" id="E4KN67"/>
<dbReference type="GO" id="GO:0006091">
    <property type="term" value="P:generation of precursor metabolites and energy"/>
    <property type="evidence" value="ECO:0007669"/>
    <property type="project" value="UniProtKB-ARBA"/>
</dbReference>
<dbReference type="STRING" id="908337.HMPREF9257_0044"/>
<evidence type="ECO:0000256" key="5">
    <source>
        <dbReference type="ARBA" id="ARBA00022723"/>
    </source>
</evidence>
<gene>
    <name evidence="11" type="ORF">HMPREF9257_0044</name>
</gene>
<dbReference type="GO" id="GO:0046872">
    <property type="term" value="F:metal ion binding"/>
    <property type="evidence" value="ECO:0007669"/>
    <property type="project" value="UniProtKB-KW"/>
</dbReference>
<evidence type="ECO:0000256" key="1">
    <source>
        <dbReference type="ARBA" id="ARBA00001936"/>
    </source>
</evidence>
<dbReference type="GO" id="GO:0006163">
    <property type="term" value="P:purine nucleotide metabolic process"/>
    <property type="evidence" value="ECO:0007669"/>
    <property type="project" value="UniProtKB-ARBA"/>
</dbReference>
<dbReference type="InterPro" id="IPR013785">
    <property type="entry name" value="Aldolase_TIM"/>
</dbReference>
<keyword evidence="6" id="KW-0862">Zinc</keyword>
<dbReference type="InterPro" id="IPR011060">
    <property type="entry name" value="RibuloseP-bd_barrel"/>
</dbReference>